<keyword evidence="1" id="KW-1133">Transmembrane helix</keyword>
<feature type="transmembrane region" description="Helical" evidence="1">
    <location>
        <begin position="63"/>
        <end position="81"/>
    </location>
</feature>
<name>A0A1H9MVP2_9ACTN</name>
<evidence type="ECO:0000256" key="1">
    <source>
        <dbReference type="SAM" id="Phobius"/>
    </source>
</evidence>
<evidence type="ECO:0000313" key="2">
    <source>
        <dbReference type="EMBL" id="SER27651.1"/>
    </source>
</evidence>
<dbReference type="EMBL" id="FOFA01000011">
    <property type="protein sequence ID" value="SER27651.1"/>
    <property type="molecule type" value="Genomic_DNA"/>
</dbReference>
<organism evidence="2 3">
    <name type="scientific">Microlunatus flavus</name>
    <dbReference type="NCBI Taxonomy" id="1036181"/>
    <lineage>
        <taxon>Bacteria</taxon>
        <taxon>Bacillati</taxon>
        <taxon>Actinomycetota</taxon>
        <taxon>Actinomycetes</taxon>
        <taxon>Propionibacteriales</taxon>
        <taxon>Propionibacteriaceae</taxon>
        <taxon>Microlunatus</taxon>
    </lineage>
</organism>
<proteinExistence type="predicted"/>
<dbReference type="AlphaFoldDB" id="A0A1H9MVP2"/>
<keyword evidence="1" id="KW-0812">Transmembrane</keyword>
<feature type="transmembrane region" description="Helical" evidence="1">
    <location>
        <begin position="32"/>
        <end position="51"/>
    </location>
</feature>
<keyword evidence="3" id="KW-1185">Reference proteome</keyword>
<gene>
    <name evidence="2" type="ORF">SAMN05421756_11195</name>
</gene>
<dbReference type="OrthoDB" id="3787642at2"/>
<evidence type="ECO:0000313" key="3">
    <source>
        <dbReference type="Proteomes" id="UP000198504"/>
    </source>
</evidence>
<accession>A0A1H9MVP2</accession>
<keyword evidence="1" id="KW-0472">Membrane</keyword>
<sequence length="94" mass="9819">MTGWGWTLLETCPVAPAGAQAYVDQITGYVQWGVKVMFVVALVVSIGAIVAGRLFSMPQSSKLGVVSIVVVFLCAIAYLVLPGMLQSILGSGCI</sequence>
<dbReference type="STRING" id="1036181.SAMN05421756_11195"/>
<protein>
    <submittedName>
        <fullName evidence="2">Uncharacterized protein</fullName>
    </submittedName>
</protein>
<reference evidence="3" key="1">
    <citation type="submission" date="2016-10" db="EMBL/GenBank/DDBJ databases">
        <authorList>
            <person name="Varghese N."/>
            <person name="Submissions S."/>
        </authorList>
    </citation>
    <scope>NUCLEOTIDE SEQUENCE [LARGE SCALE GENOMIC DNA]</scope>
    <source>
        <strain evidence="3">CGMCC 4.6856</strain>
    </source>
</reference>
<dbReference type="Proteomes" id="UP000198504">
    <property type="component" value="Unassembled WGS sequence"/>
</dbReference>